<keyword evidence="2 4" id="KW-0328">Glycosyltransferase</keyword>
<proteinExistence type="inferred from homology"/>
<reference evidence="6" key="1">
    <citation type="submission" date="2023-10" db="EMBL/GenBank/DDBJ databases">
        <title>Chromosome-level genome of the transformable northern wattle, Acacia crassicarpa.</title>
        <authorList>
            <person name="Massaro I."/>
            <person name="Sinha N.R."/>
            <person name="Poethig S."/>
            <person name="Leichty A.R."/>
        </authorList>
    </citation>
    <scope>NUCLEOTIDE SEQUENCE</scope>
    <source>
        <strain evidence="6">Acra3RX</strain>
        <tissue evidence="6">Leaf</tissue>
    </source>
</reference>
<dbReference type="Pfam" id="PF00201">
    <property type="entry name" value="UDPGT"/>
    <property type="match status" value="1"/>
</dbReference>
<dbReference type="PANTHER" id="PTHR48046:SF1">
    <property type="entry name" value="GLYCOSYLTRANSFERASE-RELATED"/>
    <property type="match status" value="1"/>
</dbReference>
<accession>A0AAE1K2J2</accession>
<evidence type="ECO:0000256" key="5">
    <source>
        <dbReference type="RuleBase" id="RU362057"/>
    </source>
</evidence>
<evidence type="ECO:0000313" key="6">
    <source>
        <dbReference type="EMBL" id="KAK4262205.1"/>
    </source>
</evidence>
<dbReference type="EMBL" id="JAWXYG010000009">
    <property type="protein sequence ID" value="KAK4262205.1"/>
    <property type="molecule type" value="Genomic_DNA"/>
</dbReference>
<keyword evidence="7" id="KW-1185">Reference proteome</keyword>
<evidence type="ECO:0000256" key="1">
    <source>
        <dbReference type="ARBA" id="ARBA00009995"/>
    </source>
</evidence>
<protein>
    <recommendedName>
        <fullName evidence="5">Glycosyltransferase</fullName>
        <ecNumber evidence="5">2.4.1.-</ecNumber>
    </recommendedName>
</protein>
<evidence type="ECO:0000256" key="3">
    <source>
        <dbReference type="ARBA" id="ARBA00022679"/>
    </source>
</evidence>
<dbReference type="FunFam" id="3.40.50.2000:FF:000056">
    <property type="entry name" value="Glycosyltransferase"/>
    <property type="match status" value="1"/>
</dbReference>
<name>A0AAE1K2J2_9FABA</name>
<dbReference type="CDD" id="cd03784">
    <property type="entry name" value="GT1_Gtf-like"/>
    <property type="match status" value="1"/>
</dbReference>
<comment type="caution">
    <text evidence="6">The sequence shown here is derived from an EMBL/GenBank/DDBJ whole genome shotgun (WGS) entry which is preliminary data.</text>
</comment>
<gene>
    <name evidence="6" type="ORF">QN277_027790</name>
</gene>
<organism evidence="6 7">
    <name type="scientific">Acacia crassicarpa</name>
    <name type="common">northern wattle</name>
    <dbReference type="NCBI Taxonomy" id="499986"/>
    <lineage>
        <taxon>Eukaryota</taxon>
        <taxon>Viridiplantae</taxon>
        <taxon>Streptophyta</taxon>
        <taxon>Embryophyta</taxon>
        <taxon>Tracheophyta</taxon>
        <taxon>Spermatophyta</taxon>
        <taxon>Magnoliopsida</taxon>
        <taxon>eudicotyledons</taxon>
        <taxon>Gunneridae</taxon>
        <taxon>Pentapetalae</taxon>
        <taxon>rosids</taxon>
        <taxon>fabids</taxon>
        <taxon>Fabales</taxon>
        <taxon>Fabaceae</taxon>
        <taxon>Caesalpinioideae</taxon>
        <taxon>mimosoid clade</taxon>
        <taxon>Acacieae</taxon>
        <taxon>Acacia</taxon>
    </lineage>
</organism>
<evidence type="ECO:0000256" key="4">
    <source>
        <dbReference type="RuleBase" id="RU003718"/>
    </source>
</evidence>
<evidence type="ECO:0000256" key="2">
    <source>
        <dbReference type="ARBA" id="ARBA00022676"/>
    </source>
</evidence>
<comment type="similarity">
    <text evidence="1 4">Belongs to the UDP-glycosyltransferase family.</text>
</comment>
<keyword evidence="3 4" id="KW-0808">Transferase</keyword>
<dbReference type="AlphaFoldDB" id="A0AAE1K2J2"/>
<dbReference type="SUPFAM" id="SSF53756">
    <property type="entry name" value="UDP-Glycosyltransferase/glycogen phosphorylase"/>
    <property type="match status" value="1"/>
</dbReference>
<dbReference type="PROSITE" id="PS00375">
    <property type="entry name" value="UDPGT"/>
    <property type="match status" value="1"/>
</dbReference>
<dbReference type="Gene3D" id="3.40.50.2000">
    <property type="entry name" value="Glycogen Phosphorylase B"/>
    <property type="match status" value="2"/>
</dbReference>
<dbReference type="InterPro" id="IPR002213">
    <property type="entry name" value="UDP_glucos_trans"/>
</dbReference>
<evidence type="ECO:0000313" key="7">
    <source>
        <dbReference type="Proteomes" id="UP001293593"/>
    </source>
</evidence>
<sequence length="484" mass="53393">MQKPHVALLSSPGLGHLIPVIELGKILALHYNFKVTILAVTSQTSQAESHVLKSAISSVVNFCDFLDIPPADLSGLLENEAAVVERLCVVMRETKGAVRSVISNMTHLPSVLIVDIFGSECLSLAQEFGMLKYIYVASNAWFFSLLLYTPILDKQVQGQFVDQKEALEIPGCSPVRPEDVVDPMLDRNNRQYQEYVGVGMGMVKGDGILVNTWEQLQYRDLQSLRDENLLGGMLKVPVYAIGPLVRAPEPPTSSTVELLGWLDQQPSESVVYVSFGSGGTLSYEQTVEVACGLELSQLRFVWVVRRPNSGRADSAYFSIGDGRGRENDDVSNYLPEGFKERTHKVGKLVPQWAAQATILRHPSVGGFVSHCGWSSVLEGITNGVPMICWPLYAEQRMNATLLAEELKVGVKPKVLPAKKVVGREEIARMMRDIMEGEPNPIRERARELKESAAMAMKIGGSSFTALDDVAKQCNESLRHVHKQN</sequence>
<dbReference type="GO" id="GO:0008194">
    <property type="term" value="F:UDP-glycosyltransferase activity"/>
    <property type="evidence" value="ECO:0007669"/>
    <property type="project" value="InterPro"/>
</dbReference>
<dbReference type="Proteomes" id="UP001293593">
    <property type="component" value="Unassembled WGS sequence"/>
</dbReference>
<dbReference type="EC" id="2.4.1.-" evidence="5"/>
<dbReference type="PANTHER" id="PTHR48046">
    <property type="entry name" value="UDP-GLYCOSYLTRANSFERASE 72E1"/>
    <property type="match status" value="1"/>
</dbReference>
<dbReference type="InterPro" id="IPR035595">
    <property type="entry name" value="UDP_glycos_trans_CS"/>
</dbReference>